<dbReference type="HOGENOM" id="CLU_3079110_0_0_9"/>
<evidence type="ECO:0000313" key="1">
    <source>
        <dbReference type="EMBL" id="ACV63529.1"/>
    </source>
</evidence>
<dbReference type="Proteomes" id="UP000002217">
    <property type="component" value="Chromosome"/>
</dbReference>
<proteinExistence type="predicted"/>
<dbReference type="AlphaFoldDB" id="C8W1Q8"/>
<evidence type="ECO:0000313" key="2">
    <source>
        <dbReference type="Proteomes" id="UP000002217"/>
    </source>
</evidence>
<keyword evidence="2" id="KW-1185">Reference proteome</keyword>
<dbReference type="RefSeq" id="WP_015758223.1">
    <property type="nucleotide sequence ID" value="NC_013216.1"/>
</dbReference>
<protein>
    <submittedName>
        <fullName evidence="1">Uncharacterized protein</fullName>
    </submittedName>
</protein>
<accession>C8W1Q8</accession>
<name>C8W1Q8_DESAS</name>
<gene>
    <name evidence="1" type="ordered locus">Dtox_2751</name>
</gene>
<dbReference type="KEGG" id="dae:Dtox_2751"/>
<reference evidence="1 2" key="1">
    <citation type="journal article" date="2009" name="Stand. Genomic Sci.">
        <title>Complete genome sequence of Desulfotomaculum acetoxidans type strain (5575).</title>
        <authorList>
            <person name="Spring S."/>
            <person name="Lapidus A."/>
            <person name="Schroder M."/>
            <person name="Gleim D."/>
            <person name="Sims D."/>
            <person name="Meincke L."/>
            <person name="Glavina Del Rio T."/>
            <person name="Tice H."/>
            <person name="Copeland A."/>
            <person name="Cheng J.F."/>
            <person name="Lucas S."/>
            <person name="Chen F."/>
            <person name="Nolan M."/>
            <person name="Bruce D."/>
            <person name="Goodwin L."/>
            <person name="Pitluck S."/>
            <person name="Ivanova N."/>
            <person name="Mavromatis K."/>
            <person name="Mikhailova N."/>
            <person name="Pati A."/>
            <person name="Chen A."/>
            <person name="Palaniappan K."/>
            <person name="Land M."/>
            <person name="Hauser L."/>
            <person name="Chang Y.J."/>
            <person name="Jeffries C.D."/>
            <person name="Chain P."/>
            <person name="Saunders E."/>
            <person name="Brettin T."/>
            <person name="Detter J.C."/>
            <person name="Goker M."/>
            <person name="Bristow J."/>
            <person name="Eisen J.A."/>
            <person name="Markowitz V."/>
            <person name="Hugenholtz P."/>
            <person name="Kyrpides N.C."/>
            <person name="Klenk H.P."/>
            <person name="Han C."/>
        </authorList>
    </citation>
    <scope>NUCLEOTIDE SEQUENCE [LARGE SCALE GENOMIC DNA]</scope>
    <source>
        <strain evidence="2">ATCC 49208 / DSM 771 / VKM B-1644</strain>
    </source>
</reference>
<dbReference type="eggNOG" id="COG3153">
    <property type="taxonomic scope" value="Bacteria"/>
</dbReference>
<organism evidence="1 2">
    <name type="scientific">Desulfofarcimen acetoxidans (strain ATCC 49208 / DSM 771 / KCTC 5769 / VKM B-1644 / 5575)</name>
    <name type="common">Desulfotomaculum acetoxidans</name>
    <dbReference type="NCBI Taxonomy" id="485916"/>
    <lineage>
        <taxon>Bacteria</taxon>
        <taxon>Bacillati</taxon>
        <taxon>Bacillota</taxon>
        <taxon>Clostridia</taxon>
        <taxon>Eubacteriales</taxon>
        <taxon>Peptococcaceae</taxon>
        <taxon>Desulfofarcimen</taxon>
    </lineage>
</organism>
<sequence>MVIRKEKTEEFSQIYDLVKVAFQTAKVTNGKEQDFVNQLRLFCLRFAIGTPT</sequence>
<dbReference type="EMBL" id="CP001720">
    <property type="protein sequence ID" value="ACV63529.1"/>
    <property type="molecule type" value="Genomic_DNA"/>
</dbReference>